<evidence type="ECO:0000313" key="2">
    <source>
        <dbReference type="EMBL" id="KAK1851978.1"/>
    </source>
</evidence>
<dbReference type="Proteomes" id="UP001243330">
    <property type="component" value="Unassembled WGS sequence"/>
</dbReference>
<evidence type="ECO:0000313" key="3">
    <source>
        <dbReference type="Proteomes" id="UP001243330"/>
    </source>
</evidence>
<dbReference type="EMBL" id="JAQOWY010000085">
    <property type="protein sequence ID" value="KAK1851978.1"/>
    <property type="molecule type" value="Genomic_DNA"/>
</dbReference>
<proteinExistence type="predicted"/>
<keyword evidence="3" id="KW-1185">Reference proteome</keyword>
<protein>
    <recommendedName>
        <fullName evidence="1">C2H2-type domain-containing protein</fullName>
    </recommendedName>
</protein>
<comment type="caution">
    <text evidence="2">The sequence shown here is derived from an EMBL/GenBank/DDBJ whole genome shotgun (WGS) entry which is preliminary data.</text>
</comment>
<gene>
    <name evidence="2" type="ORF">CCHR01_05411</name>
</gene>
<dbReference type="PROSITE" id="PS00028">
    <property type="entry name" value="ZINC_FINGER_C2H2_1"/>
    <property type="match status" value="1"/>
</dbReference>
<organism evidence="2 3">
    <name type="scientific">Colletotrichum chrysophilum</name>
    <dbReference type="NCBI Taxonomy" id="1836956"/>
    <lineage>
        <taxon>Eukaryota</taxon>
        <taxon>Fungi</taxon>
        <taxon>Dikarya</taxon>
        <taxon>Ascomycota</taxon>
        <taxon>Pezizomycotina</taxon>
        <taxon>Sordariomycetes</taxon>
        <taxon>Hypocreomycetidae</taxon>
        <taxon>Glomerellales</taxon>
        <taxon>Glomerellaceae</taxon>
        <taxon>Colletotrichum</taxon>
        <taxon>Colletotrichum gloeosporioides species complex</taxon>
    </lineage>
</organism>
<name>A0AAD9AP26_9PEZI</name>
<evidence type="ECO:0000259" key="1">
    <source>
        <dbReference type="PROSITE" id="PS00028"/>
    </source>
</evidence>
<accession>A0AAD9AP26</accession>
<dbReference type="AlphaFoldDB" id="A0AAD9AP26"/>
<sequence>MDSRARAAFMERVNNATFEECIRGSREEASAAGSTSERAVIWQQRGIELNNEITRRQRAIASEMSHNTQRAIAAARRAQEGHSNLAPTAGLAPAQAPDTASNAISSNLSVAQLSVNATALLAAIPAHLQAEAAASCAAHLADLDTKAAAASAEAAKSPTDADLASKAKVANERAKRAHQRAKLSTKVCVHCHDKYSFNDTLRRHLKDIHYKTLEPYCNLSRADQNAVAAAEAPRAYRWRGVHGWLDKALCSLRSLSTIKNILRHFRPESRQYSVSFTDSHT</sequence>
<reference evidence="2" key="1">
    <citation type="submission" date="2023-01" db="EMBL/GenBank/DDBJ databases">
        <title>Colletotrichum chrysophilum M932 genome sequence.</title>
        <authorList>
            <person name="Baroncelli R."/>
        </authorList>
    </citation>
    <scope>NUCLEOTIDE SEQUENCE</scope>
    <source>
        <strain evidence="2">M932</strain>
    </source>
</reference>
<dbReference type="InterPro" id="IPR013087">
    <property type="entry name" value="Znf_C2H2_type"/>
</dbReference>
<feature type="domain" description="C2H2-type" evidence="1">
    <location>
        <begin position="188"/>
        <end position="209"/>
    </location>
</feature>